<evidence type="ECO:0000313" key="3">
    <source>
        <dbReference type="Proteomes" id="UP000824120"/>
    </source>
</evidence>
<dbReference type="AlphaFoldDB" id="A0A9J5XDZ9"/>
<protein>
    <submittedName>
        <fullName evidence="2">Uncharacterized protein</fullName>
    </submittedName>
</protein>
<accession>A0A9J5XDZ9</accession>
<keyword evidence="1" id="KW-0175">Coiled coil</keyword>
<evidence type="ECO:0000313" key="2">
    <source>
        <dbReference type="EMBL" id="KAG5585922.1"/>
    </source>
</evidence>
<keyword evidence="3" id="KW-1185">Reference proteome</keyword>
<name>A0A9J5XDZ9_SOLCO</name>
<feature type="coiled-coil region" evidence="1">
    <location>
        <begin position="54"/>
        <end position="81"/>
    </location>
</feature>
<evidence type="ECO:0000256" key="1">
    <source>
        <dbReference type="SAM" id="Coils"/>
    </source>
</evidence>
<dbReference type="EMBL" id="JACXVP010000009">
    <property type="protein sequence ID" value="KAG5585922.1"/>
    <property type="molecule type" value="Genomic_DNA"/>
</dbReference>
<sequence length="182" mass="21731">MVDDRVEGEVDPSYLYWFFDQAPLKVMLEGSARKLRDREEEIKVRTKQARLEVERNYRSTLDILSNDLKNAREELAQRDAIFKERVRLIQKRAEKEHQSTIRTLHEDLGIVTGAMEQQEEEYKKEKTFLMHTQTRLQNQLKASMGRETDIAKRFTSYQAEVAIERNQWMGEREELHNQTEEL</sequence>
<gene>
    <name evidence="2" type="ORF">H5410_046356</name>
</gene>
<reference evidence="2 3" key="1">
    <citation type="submission" date="2020-09" db="EMBL/GenBank/DDBJ databases">
        <title>De no assembly of potato wild relative species, Solanum commersonii.</title>
        <authorList>
            <person name="Cho K."/>
        </authorList>
    </citation>
    <scope>NUCLEOTIDE SEQUENCE [LARGE SCALE GENOMIC DNA]</scope>
    <source>
        <strain evidence="2">LZ3.2</strain>
        <tissue evidence="2">Leaf</tissue>
    </source>
</reference>
<organism evidence="2 3">
    <name type="scientific">Solanum commersonii</name>
    <name type="common">Commerson's wild potato</name>
    <name type="synonym">Commerson's nightshade</name>
    <dbReference type="NCBI Taxonomy" id="4109"/>
    <lineage>
        <taxon>Eukaryota</taxon>
        <taxon>Viridiplantae</taxon>
        <taxon>Streptophyta</taxon>
        <taxon>Embryophyta</taxon>
        <taxon>Tracheophyta</taxon>
        <taxon>Spermatophyta</taxon>
        <taxon>Magnoliopsida</taxon>
        <taxon>eudicotyledons</taxon>
        <taxon>Gunneridae</taxon>
        <taxon>Pentapetalae</taxon>
        <taxon>asterids</taxon>
        <taxon>lamiids</taxon>
        <taxon>Solanales</taxon>
        <taxon>Solanaceae</taxon>
        <taxon>Solanoideae</taxon>
        <taxon>Solaneae</taxon>
        <taxon>Solanum</taxon>
    </lineage>
</organism>
<comment type="caution">
    <text evidence="2">The sequence shown here is derived from an EMBL/GenBank/DDBJ whole genome shotgun (WGS) entry which is preliminary data.</text>
</comment>
<dbReference type="Proteomes" id="UP000824120">
    <property type="component" value="Chromosome 9"/>
</dbReference>
<proteinExistence type="predicted"/>